<name>A0ABM5L6P1_DIAVI</name>
<keyword evidence="2" id="KW-0479">Metal-binding</keyword>
<dbReference type="InterPro" id="IPR027806">
    <property type="entry name" value="HARBI1_dom"/>
</dbReference>
<dbReference type="Pfam" id="PF13359">
    <property type="entry name" value="DDE_Tnp_4"/>
    <property type="match status" value="1"/>
</dbReference>
<proteinExistence type="predicted"/>
<organism evidence="4 5">
    <name type="scientific">Diabrotica virgifera virgifera</name>
    <name type="common">western corn rootworm</name>
    <dbReference type="NCBI Taxonomy" id="50390"/>
    <lineage>
        <taxon>Eukaryota</taxon>
        <taxon>Metazoa</taxon>
        <taxon>Ecdysozoa</taxon>
        <taxon>Arthropoda</taxon>
        <taxon>Hexapoda</taxon>
        <taxon>Insecta</taxon>
        <taxon>Pterygota</taxon>
        <taxon>Neoptera</taxon>
        <taxon>Endopterygota</taxon>
        <taxon>Coleoptera</taxon>
        <taxon>Polyphaga</taxon>
        <taxon>Cucujiformia</taxon>
        <taxon>Chrysomeloidea</taxon>
        <taxon>Chrysomelidae</taxon>
        <taxon>Galerucinae</taxon>
        <taxon>Diabroticina</taxon>
        <taxon>Diabroticites</taxon>
        <taxon>Diabrotica</taxon>
    </lineage>
</organism>
<dbReference type="Proteomes" id="UP001652700">
    <property type="component" value="Unplaced"/>
</dbReference>
<sequence>MFLSNLSPEIIKWPTAAEKHVSQQHFANKGFPNVIGAIDGCHIKIDRPDNDPDSYINRKGFYSVQMQAVCDHTKNNRFIFGLSWICA</sequence>
<evidence type="ECO:0000259" key="3">
    <source>
        <dbReference type="Pfam" id="PF13359"/>
    </source>
</evidence>
<evidence type="ECO:0000256" key="2">
    <source>
        <dbReference type="ARBA" id="ARBA00022723"/>
    </source>
</evidence>
<keyword evidence="5" id="KW-1185">Reference proteome</keyword>
<comment type="cofactor">
    <cofactor evidence="1">
        <name>a divalent metal cation</name>
        <dbReference type="ChEBI" id="CHEBI:60240"/>
    </cofactor>
</comment>
<dbReference type="EnsemblMetazoa" id="XM_050662149.1">
    <property type="protein sequence ID" value="XP_050518106.1"/>
    <property type="gene ID" value="LOC126892586"/>
</dbReference>
<protein>
    <recommendedName>
        <fullName evidence="3">DDE Tnp4 domain-containing protein</fullName>
    </recommendedName>
</protein>
<evidence type="ECO:0000313" key="4">
    <source>
        <dbReference type="EnsemblMetazoa" id="XP_050518106.1"/>
    </source>
</evidence>
<evidence type="ECO:0000256" key="1">
    <source>
        <dbReference type="ARBA" id="ARBA00001968"/>
    </source>
</evidence>
<reference evidence="4" key="1">
    <citation type="submission" date="2025-05" db="UniProtKB">
        <authorList>
            <consortium name="EnsemblMetazoa"/>
        </authorList>
    </citation>
    <scope>IDENTIFICATION</scope>
</reference>
<accession>A0ABM5L6P1</accession>
<dbReference type="GeneID" id="126892586"/>
<dbReference type="RefSeq" id="XP_050518106.1">
    <property type="nucleotide sequence ID" value="XM_050662149.1"/>
</dbReference>
<evidence type="ECO:0000313" key="5">
    <source>
        <dbReference type="Proteomes" id="UP001652700"/>
    </source>
</evidence>
<feature type="domain" description="DDE Tnp4" evidence="3">
    <location>
        <begin position="38"/>
        <end position="79"/>
    </location>
</feature>